<name>A0A4P9W445_9FUNG</name>
<evidence type="ECO:0000256" key="2">
    <source>
        <dbReference type="SAM" id="Phobius"/>
    </source>
</evidence>
<feature type="transmembrane region" description="Helical" evidence="2">
    <location>
        <begin position="303"/>
        <end position="326"/>
    </location>
</feature>
<dbReference type="Proteomes" id="UP000269721">
    <property type="component" value="Unassembled WGS sequence"/>
</dbReference>
<feature type="compositionally biased region" description="Basic residues" evidence="1">
    <location>
        <begin position="488"/>
        <end position="503"/>
    </location>
</feature>
<evidence type="ECO:0008006" key="5">
    <source>
        <dbReference type="Google" id="ProtNLM"/>
    </source>
</evidence>
<feature type="region of interest" description="Disordered" evidence="1">
    <location>
        <begin position="485"/>
        <end position="532"/>
    </location>
</feature>
<organism evidence="3 4">
    <name type="scientific">Blyttiomyces helicus</name>
    <dbReference type="NCBI Taxonomy" id="388810"/>
    <lineage>
        <taxon>Eukaryota</taxon>
        <taxon>Fungi</taxon>
        <taxon>Fungi incertae sedis</taxon>
        <taxon>Chytridiomycota</taxon>
        <taxon>Chytridiomycota incertae sedis</taxon>
        <taxon>Chytridiomycetes</taxon>
        <taxon>Chytridiomycetes incertae sedis</taxon>
        <taxon>Blyttiomyces</taxon>
    </lineage>
</organism>
<feature type="compositionally biased region" description="Basic and acidic residues" evidence="1">
    <location>
        <begin position="509"/>
        <end position="524"/>
    </location>
</feature>
<protein>
    <recommendedName>
        <fullName evidence="5">HAMP domain-containing protein</fullName>
    </recommendedName>
</protein>
<evidence type="ECO:0000256" key="1">
    <source>
        <dbReference type="SAM" id="MobiDB-lite"/>
    </source>
</evidence>
<dbReference type="AlphaFoldDB" id="A0A4P9W445"/>
<reference evidence="4" key="1">
    <citation type="journal article" date="2018" name="Nat. Microbiol.">
        <title>Leveraging single-cell genomics to expand the fungal tree of life.</title>
        <authorList>
            <person name="Ahrendt S.R."/>
            <person name="Quandt C.A."/>
            <person name="Ciobanu D."/>
            <person name="Clum A."/>
            <person name="Salamov A."/>
            <person name="Andreopoulos B."/>
            <person name="Cheng J.F."/>
            <person name="Woyke T."/>
            <person name="Pelin A."/>
            <person name="Henrissat B."/>
            <person name="Reynolds N.K."/>
            <person name="Benny G.L."/>
            <person name="Smith M.E."/>
            <person name="James T.Y."/>
            <person name="Grigoriev I.V."/>
        </authorList>
    </citation>
    <scope>NUCLEOTIDE SEQUENCE [LARGE SCALE GENOMIC DNA]</scope>
</reference>
<proteinExistence type="predicted"/>
<evidence type="ECO:0000313" key="3">
    <source>
        <dbReference type="EMBL" id="RKO86944.1"/>
    </source>
</evidence>
<keyword evidence="4" id="KW-1185">Reference proteome</keyword>
<dbReference type="EMBL" id="KZ997794">
    <property type="protein sequence ID" value="RKO86944.1"/>
    <property type="molecule type" value="Genomic_DNA"/>
</dbReference>
<accession>A0A4P9W445</accession>
<keyword evidence="2" id="KW-0472">Membrane</keyword>
<evidence type="ECO:0000313" key="4">
    <source>
        <dbReference type="Proteomes" id="UP000269721"/>
    </source>
</evidence>
<keyword evidence="2" id="KW-1133">Transmembrane helix</keyword>
<dbReference type="Gene3D" id="6.10.340.10">
    <property type="match status" value="1"/>
</dbReference>
<keyword evidence="2" id="KW-0812">Transmembrane</keyword>
<sequence>MTYGCFNLTQDLQQEIEIQNYIFSLATNSTSDLMDFPNVLYELAAAQDKRSAYIGAVALDVLGGQSITIPGLGNPGVFCQYPIAGIHTCSLFLNAGVNYTDLKVNLPPLPAPLGTEGAGTEPFGNYFKWDPTGIQFFDLFGTVFGAIECRHGQTYDFSINATAGPQTTVASEGILQTSGMETFLQMLQLTPKSIVSLWGLDGLMWAANQNITTTLNPAKTALTAVSALNCTNELVSTTAKYLLANYGSFNVPQDTSLRIQYSDGYLLANTRMIDDGRGLQILLVVTLPESDYLAKITATKNQVIRVAVGVAVAMLILGVAVSFLITMPVRRFVTIMQQATAFDFSALHQGYIEDRSYVMEISHMQDVFETMLKKFAHAIKASNSLAQGSRKLTLPPDRARLNDLDIFWTSGARNLGHGNMWTFHNILVVLVSTTAFDFSALQHGYVADRSYVMEIAHMQYVFETMLKKFANAIKNNMKTIRRSEAAKHLKRNHGKRQVPKPRKGNGTTERIRNHGKDTEPREGHGTMVGNGTTVRNCQTICRKKLSKE</sequence>
<dbReference type="OrthoDB" id="2148287at2759"/>
<gene>
    <name evidence="3" type="ORF">BDK51DRAFT_33945</name>
</gene>